<dbReference type="Proteomes" id="UP001054945">
    <property type="component" value="Unassembled WGS sequence"/>
</dbReference>
<sequence length="115" mass="13205">MCLRPIWRSLLAPCYSLLLFYDCWIEYTREQGTEFPCFSLFKEGTWDTNSSWDKNVFCTVIALLLLSPPMAGGIDLQADGNKLIEYSTNLTQTDGSTLDMNMMNNAVKRLRDDIF</sequence>
<keyword evidence="3" id="KW-1185">Reference proteome</keyword>
<organism evidence="2 3">
    <name type="scientific">Caerostris extrusa</name>
    <name type="common">Bark spider</name>
    <name type="synonym">Caerostris bankana</name>
    <dbReference type="NCBI Taxonomy" id="172846"/>
    <lineage>
        <taxon>Eukaryota</taxon>
        <taxon>Metazoa</taxon>
        <taxon>Ecdysozoa</taxon>
        <taxon>Arthropoda</taxon>
        <taxon>Chelicerata</taxon>
        <taxon>Arachnida</taxon>
        <taxon>Araneae</taxon>
        <taxon>Araneomorphae</taxon>
        <taxon>Entelegynae</taxon>
        <taxon>Araneoidea</taxon>
        <taxon>Araneidae</taxon>
        <taxon>Caerostris</taxon>
    </lineage>
</organism>
<name>A0AAV4X5I2_CAEEX</name>
<proteinExistence type="predicted"/>
<comment type="caution">
    <text evidence="2">The sequence shown here is derived from an EMBL/GenBank/DDBJ whole genome shotgun (WGS) entry which is preliminary data.</text>
</comment>
<feature type="signal peptide" evidence="1">
    <location>
        <begin position="1"/>
        <end position="25"/>
    </location>
</feature>
<evidence type="ECO:0000256" key="1">
    <source>
        <dbReference type="SAM" id="SignalP"/>
    </source>
</evidence>
<reference evidence="2 3" key="1">
    <citation type="submission" date="2021-06" db="EMBL/GenBank/DDBJ databases">
        <title>Caerostris extrusa draft genome.</title>
        <authorList>
            <person name="Kono N."/>
            <person name="Arakawa K."/>
        </authorList>
    </citation>
    <scope>NUCLEOTIDE SEQUENCE [LARGE SCALE GENOMIC DNA]</scope>
</reference>
<evidence type="ECO:0000313" key="2">
    <source>
        <dbReference type="EMBL" id="GIY89044.1"/>
    </source>
</evidence>
<feature type="chain" id="PRO_5043898883" evidence="1">
    <location>
        <begin position="26"/>
        <end position="115"/>
    </location>
</feature>
<keyword evidence="1" id="KW-0732">Signal</keyword>
<accession>A0AAV4X5I2</accession>
<gene>
    <name evidence="2" type="ORF">CEXT_353831</name>
</gene>
<dbReference type="AlphaFoldDB" id="A0AAV4X5I2"/>
<dbReference type="EMBL" id="BPLR01017145">
    <property type="protein sequence ID" value="GIY89044.1"/>
    <property type="molecule type" value="Genomic_DNA"/>
</dbReference>
<protein>
    <submittedName>
        <fullName evidence="2">Uncharacterized protein</fullName>
    </submittedName>
</protein>
<evidence type="ECO:0000313" key="3">
    <source>
        <dbReference type="Proteomes" id="UP001054945"/>
    </source>
</evidence>